<name>A0A517TRH9_9BACT</name>
<dbReference type="Gene3D" id="3.30.870.10">
    <property type="entry name" value="Endonuclease Chain A"/>
    <property type="match status" value="1"/>
</dbReference>
<gene>
    <name evidence="1" type="ORF">I41_01290</name>
</gene>
<dbReference type="KEGG" id="llh:I41_01290"/>
<dbReference type="AlphaFoldDB" id="A0A517TRH9"/>
<evidence type="ECO:0008006" key="3">
    <source>
        <dbReference type="Google" id="ProtNLM"/>
    </source>
</evidence>
<keyword evidence="2" id="KW-1185">Reference proteome</keyword>
<sequence length="127" mass="14232">MRILHTGAETEKLLSQLTAKCTTLRWAVAWASHNFSLCKTLAENQGKIDQLAVGIHFYQTHPDFIAVFQDHPAVRFVMNPSGVFHPKLYYFEHGDGTWDCVIGSPNFTSAAFCDRHSKNVARGAPKL</sequence>
<organism evidence="1 2">
    <name type="scientific">Lacipirellula limnantheis</name>
    <dbReference type="NCBI Taxonomy" id="2528024"/>
    <lineage>
        <taxon>Bacteria</taxon>
        <taxon>Pseudomonadati</taxon>
        <taxon>Planctomycetota</taxon>
        <taxon>Planctomycetia</taxon>
        <taxon>Pirellulales</taxon>
        <taxon>Lacipirellulaceae</taxon>
        <taxon>Lacipirellula</taxon>
    </lineage>
</organism>
<evidence type="ECO:0000313" key="1">
    <source>
        <dbReference type="EMBL" id="QDT70974.1"/>
    </source>
</evidence>
<dbReference type="EMBL" id="CP036339">
    <property type="protein sequence ID" value="QDT70974.1"/>
    <property type="molecule type" value="Genomic_DNA"/>
</dbReference>
<reference evidence="1 2" key="1">
    <citation type="submission" date="2019-02" db="EMBL/GenBank/DDBJ databases">
        <title>Deep-cultivation of Planctomycetes and their phenomic and genomic characterization uncovers novel biology.</title>
        <authorList>
            <person name="Wiegand S."/>
            <person name="Jogler M."/>
            <person name="Boedeker C."/>
            <person name="Pinto D."/>
            <person name="Vollmers J."/>
            <person name="Rivas-Marin E."/>
            <person name="Kohn T."/>
            <person name="Peeters S.H."/>
            <person name="Heuer A."/>
            <person name="Rast P."/>
            <person name="Oberbeckmann S."/>
            <person name="Bunk B."/>
            <person name="Jeske O."/>
            <person name="Meyerdierks A."/>
            <person name="Storesund J.E."/>
            <person name="Kallscheuer N."/>
            <person name="Luecker S."/>
            <person name="Lage O.M."/>
            <person name="Pohl T."/>
            <person name="Merkel B.J."/>
            <person name="Hornburger P."/>
            <person name="Mueller R.-W."/>
            <person name="Bruemmer F."/>
            <person name="Labrenz M."/>
            <person name="Spormann A.M."/>
            <person name="Op den Camp H."/>
            <person name="Overmann J."/>
            <person name="Amann R."/>
            <person name="Jetten M.S.M."/>
            <person name="Mascher T."/>
            <person name="Medema M.H."/>
            <person name="Devos D.P."/>
            <person name="Kaster A.-K."/>
            <person name="Ovreas L."/>
            <person name="Rohde M."/>
            <person name="Galperin M.Y."/>
            <person name="Jogler C."/>
        </authorList>
    </citation>
    <scope>NUCLEOTIDE SEQUENCE [LARGE SCALE GENOMIC DNA]</scope>
    <source>
        <strain evidence="1 2">I41</strain>
    </source>
</reference>
<evidence type="ECO:0000313" key="2">
    <source>
        <dbReference type="Proteomes" id="UP000317909"/>
    </source>
</evidence>
<proteinExistence type="predicted"/>
<dbReference type="Proteomes" id="UP000317909">
    <property type="component" value="Chromosome"/>
</dbReference>
<dbReference type="CDD" id="cd09117">
    <property type="entry name" value="PLDc_Bfil_DEXD_like"/>
    <property type="match status" value="1"/>
</dbReference>
<protein>
    <recommendedName>
        <fullName evidence="3">Phospholipase D-like domain-containing protein</fullName>
    </recommendedName>
</protein>
<accession>A0A517TRH9</accession>